<name>A0ABS8JJJ6_9GAMM</name>
<dbReference type="PIRSF" id="PIRSF021700">
    <property type="entry name" value="3_dmu_93_MTrfase"/>
    <property type="match status" value="1"/>
</dbReference>
<dbReference type="CDD" id="cd06588">
    <property type="entry name" value="PhnB_like"/>
    <property type="match status" value="1"/>
</dbReference>
<dbReference type="InterPro" id="IPR028973">
    <property type="entry name" value="PhnB-like"/>
</dbReference>
<sequence>MKELSTFFMFSGDNAGRAKEAIEFYVGLFPDSKIESIELNGPDRPDPADHVRVAAFTLKGRRFMAIDSSAPHAFDFTPSMSLFVDCDNEGELTTLHDALIVDGQALMPLANYGFSRLFAWVNDRYGISWQLNLPE</sequence>
<dbReference type="SUPFAM" id="SSF54593">
    <property type="entry name" value="Glyoxalase/Bleomycin resistance protein/Dihydroxybiphenyl dioxygenase"/>
    <property type="match status" value="1"/>
</dbReference>
<keyword evidence="3" id="KW-1185">Reference proteome</keyword>
<accession>A0ABS8JJJ6</accession>
<evidence type="ECO:0000313" key="3">
    <source>
        <dbReference type="Proteomes" id="UP001165293"/>
    </source>
</evidence>
<dbReference type="Gene3D" id="3.30.720.110">
    <property type="match status" value="1"/>
</dbReference>
<evidence type="ECO:0000259" key="1">
    <source>
        <dbReference type="Pfam" id="PF06983"/>
    </source>
</evidence>
<dbReference type="PANTHER" id="PTHR33990">
    <property type="entry name" value="PROTEIN YJDN-RELATED"/>
    <property type="match status" value="1"/>
</dbReference>
<organism evidence="2 3">
    <name type="scientific">Noviluteimonas lactosilytica</name>
    <dbReference type="NCBI Taxonomy" id="2888523"/>
    <lineage>
        <taxon>Bacteria</taxon>
        <taxon>Pseudomonadati</taxon>
        <taxon>Pseudomonadota</taxon>
        <taxon>Gammaproteobacteria</taxon>
        <taxon>Lysobacterales</taxon>
        <taxon>Lysobacteraceae</taxon>
        <taxon>Noviluteimonas</taxon>
    </lineage>
</organism>
<dbReference type="Pfam" id="PF06983">
    <property type="entry name" value="3-dmu-9_3-mt"/>
    <property type="match status" value="1"/>
</dbReference>
<dbReference type="PANTHER" id="PTHR33990:SF4">
    <property type="entry name" value="PHNB-LIKE DOMAIN-CONTAINING PROTEIN"/>
    <property type="match status" value="1"/>
</dbReference>
<dbReference type="Gene3D" id="3.30.720.100">
    <property type="match status" value="1"/>
</dbReference>
<protein>
    <submittedName>
        <fullName evidence="2">VOC family protein</fullName>
    </submittedName>
</protein>
<dbReference type="InterPro" id="IPR009725">
    <property type="entry name" value="3_dmu_93_MTrfase"/>
</dbReference>
<reference evidence="2" key="1">
    <citation type="submission" date="2021-10" db="EMBL/GenBank/DDBJ databases">
        <authorList>
            <person name="Lyu M."/>
            <person name="Wang X."/>
            <person name="Meng X."/>
            <person name="Xu K."/>
        </authorList>
    </citation>
    <scope>NUCLEOTIDE SEQUENCE</scope>
    <source>
        <strain evidence="2">A6</strain>
    </source>
</reference>
<gene>
    <name evidence="2" type="ORF">LK996_11660</name>
</gene>
<feature type="domain" description="PhnB-like" evidence="1">
    <location>
        <begin position="4"/>
        <end position="131"/>
    </location>
</feature>
<proteinExistence type="predicted"/>
<dbReference type="InterPro" id="IPR029068">
    <property type="entry name" value="Glyas_Bleomycin-R_OHBP_Dase"/>
</dbReference>
<comment type="caution">
    <text evidence="2">The sequence shown here is derived from an EMBL/GenBank/DDBJ whole genome shotgun (WGS) entry which is preliminary data.</text>
</comment>
<dbReference type="Proteomes" id="UP001165293">
    <property type="component" value="Unassembled WGS sequence"/>
</dbReference>
<evidence type="ECO:0000313" key="2">
    <source>
        <dbReference type="EMBL" id="MCC8363727.1"/>
    </source>
</evidence>
<dbReference type="EMBL" id="JAJGAK010000002">
    <property type="protein sequence ID" value="MCC8363727.1"/>
    <property type="molecule type" value="Genomic_DNA"/>
</dbReference>
<dbReference type="RefSeq" id="WP_230527419.1">
    <property type="nucleotide sequence ID" value="NZ_JAJGAK010000002.1"/>
</dbReference>